<gene>
    <name evidence="3" type="ORF">AMR76_05715</name>
</gene>
<keyword evidence="4" id="KW-1185">Reference proteome</keyword>
<dbReference type="PROSITE" id="PS51257">
    <property type="entry name" value="PROKAR_LIPOPROTEIN"/>
    <property type="match status" value="1"/>
</dbReference>
<sequence length="134" mass="14187">MKKFIVPCLGLILLAGCDQAQQSTAETHSTPNGAPQVTDNATSAMCSNEKLAGGWHDAEVSPEAEQAVDAVLAQMGNNVRLKSILAVKTQVVNGTNYALAFDTQDGQVWHAVVYRTLDGELTITQGATLGDLCR</sequence>
<dbReference type="AlphaFoldDB" id="A0A0Q2N5R5"/>
<name>A0A0Q2N5R5_VIBFU</name>
<evidence type="ECO:0000313" key="3">
    <source>
        <dbReference type="EMBL" id="KQH87215.1"/>
    </source>
</evidence>
<dbReference type="SUPFAM" id="SSF54403">
    <property type="entry name" value="Cystatin/monellin"/>
    <property type="match status" value="1"/>
</dbReference>
<comment type="caution">
    <text evidence="3">The sequence shown here is derived from an EMBL/GenBank/DDBJ whole genome shotgun (WGS) entry which is preliminary data.</text>
</comment>
<feature type="domain" description="Cystatin" evidence="2">
    <location>
        <begin position="53"/>
        <end position="119"/>
    </location>
</feature>
<dbReference type="GO" id="GO:0004869">
    <property type="term" value="F:cysteine-type endopeptidase inhibitor activity"/>
    <property type="evidence" value="ECO:0007669"/>
    <property type="project" value="InterPro"/>
</dbReference>
<keyword evidence="1" id="KW-0732">Signal</keyword>
<feature type="signal peptide" evidence="1">
    <location>
        <begin position="1"/>
        <end position="20"/>
    </location>
</feature>
<dbReference type="CDD" id="cd00042">
    <property type="entry name" value="CY"/>
    <property type="match status" value="1"/>
</dbReference>
<feature type="chain" id="PRO_5006194798" evidence="1">
    <location>
        <begin position="21"/>
        <end position="134"/>
    </location>
</feature>
<evidence type="ECO:0000259" key="2">
    <source>
        <dbReference type="Pfam" id="PF00031"/>
    </source>
</evidence>
<dbReference type="InterPro" id="IPR046350">
    <property type="entry name" value="Cystatin_sf"/>
</dbReference>
<protein>
    <submittedName>
        <fullName evidence="3">2-oxoglutarate dehydrogenase</fullName>
    </submittedName>
</protein>
<dbReference type="InterPro" id="IPR000010">
    <property type="entry name" value="Cystatin_dom"/>
</dbReference>
<dbReference type="RefSeq" id="WP_055465556.1">
    <property type="nucleotide sequence ID" value="NZ_LKHS01000004.1"/>
</dbReference>
<dbReference type="InParanoid" id="A0A0Q2N5R5"/>
<dbReference type="Proteomes" id="UP000051221">
    <property type="component" value="Unassembled WGS sequence"/>
</dbReference>
<reference evidence="3 4" key="1">
    <citation type="submission" date="2015-08" db="EMBL/GenBank/DDBJ databases">
        <title>Antibacterial properties of a collection of Vibrionaceae strains.</title>
        <authorList>
            <person name="Giubergia S."/>
        </authorList>
    </citation>
    <scope>NUCLEOTIDE SEQUENCE [LARGE SCALE GENOMIC DNA]</scope>
    <source>
        <strain evidence="3 4">S0821</strain>
    </source>
</reference>
<dbReference type="Gene3D" id="3.10.450.10">
    <property type="match status" value="1"/>
</dbReference>
<evidence type="ECO:0000313" key="4">
    <source>
        <dbReference type="Proteomes" id="UP000051221"/>
    </source>
</evidence>
<evidence type="ECO:0000256" key="1">
    <source>
        <dbReference type="SAM" id="SignalP"/>
    </source>
</evidence>
<organism evidence="3 4">
    <name type="scientific">Vibrio furnissii</name>
    <dbReference type="NCBI Taxonomy" id="29494"/>
    <lineage>
        <taxon>Bacteria</taxon>
        <taxon>Pseudomonadati</taxon>
        <taxon>Pseudomonadota</taxon>
        <taxon>Gammaproteobacteria</taxon>
        <taxon>Vibrionales</taxon>
        <taxon>Vibrionaceae</taxon>
        <taxon>Vibrio</taxon>
    </lineage>
</organism>
<proteinExistence type="predicted"/>
<dbReference type="Pfam" id="PF00031">
    <property type="entry name" value="Cystatin"/>
    <property type="match status" value="1"/>
</dbReference>
<accession>A0A0Q2N5R5</accession>
<dbReference type="EMBL" id="LKHS01000004">
    <property type="protein sequence ID" value="KQH87215.1"/>
    <property type="molecule type" value="Genomic_DNA"/>
</dbReference>